<keyword evidence="6" id="KW-1185">Reference proteome</keyword>
<dbReference type="SUPFAM" id="SSF47616">
    <property type="entry name" value="GST C-terminal domain-like"/>
    <property type="match status" value="1"/>
</dbReference>
<dbReference type="CDD" id="cd03046">
    <property type="entry name" value="GST_N_GTT1_like"/>
    <property type="match status" value="1"/>
</dbReference>
<dbReference type="InterPro" id="IPR004045">
    <property type="entry name" value="Glutathione_S-Trfase_N"/>
</dbReference>
<dbReference type="Proteomes" id="UP001163152">
    <property type="component" value="Chromosome"/>
</dbReference>
<evidence type="ECO:0000313" key="6">
    <source>
        <dbReference type="Proteomes" id="UP001163152"/>
    </source>
</evidence>
<accession>A0A9E8ZFK1</accession>
<dbReference type="PROSITE" id="PS50404">
    <property type="entry name" value="GST_NTER"/>
    <property type="match status" value="1"/>
</dbReference>
<keyword evidence="2" id="KW-0808">Transferase</keyword>
<dbReference type="EMBL" id="CP113797">
    <property type="protein sequence ID" value="WAL60867.1"/>
    <property type="molecule type" value="Genomic_DNA"/>
</dbReference>
<feature type="domain" description="GST C-terminal" evidence="4">
    <location>
        <begin position="61"/>
        <end position="190"/>
    </location>
</feature>
<feature type="domain" description="GST N-terminal" evidence="3">
    <location>
        <begin position="1"/>
        <end position="80"/>
    </location>
</feature>
<organism evidence="5 6">
    <name type="scientific">Thermocoleostomius sinensis A174</name>
    <dbReference type="NCBI Taxonomy" id="2016057"/>
    <lineage>
        <taxon>Bacteria</taxon>
        <taxon>Bacillati</taxon>
        <taxon>Cyanobacteriota</taxon>
        <taxon>Cyanophyceae</taxon>
        <taxon>Oculatellales</taxon>
        <taxon>Oculatellaceae</taxon>
        <taxon>Thermocoleostomius</taxon>
    </lineage>
</organism>
<dbReference type="PANTHER" id="PTHR44051">
    <property type="entry name" value="GLUTATHIONE S-TRANSFERASE-RELATED"/>
    <property type="match status" value="1"/>
</dbReference>
<dbReference type="InterPro" id="IPR036249">
    <property type="entry name" value="Thioredoxin-like_sf"/>
</dbReference>
<dbReference type="PANTHER" id="PTHR44051:SF8">
    <property type="entry name" value="GLUTATHIONE S-TRANSFERASE GSTA"/>
    <property type="match status" value="1"/>
</dbReference>
<dbReference type="InterPro" id="IPR010987">
    <property type="entry name" value="Glutathione-S-Trfase_C-like"/>
</dbReference>
<protein>
    <submittedName>
        <fullName evidence="5">Glutathione S-transferase family protein</fullName>
    </submittedName>
</protein>
<dbReference type="SFLD" id="SFLDS00019">
    <property type="entry name" value="Glutathione_Transferase_(cytos"/>
    <property type="match status" value="1"/>
</dbReference>
<dbReference type="KEGG" id="tsin:OXH18_02395"/>
<dbReference type="FunFam" id="3.40.30.10:FF:000039">
    <property type="entry name" value="Glutathione S-transferase domain"/>
    <property type="match status" value="1"/>
</dbReference>
<dbReference type="PROSITE" id="PS50405">
    <property type="entry name" value="GST_CTER"/>
    <property type="match status" value="1"/>
</dbReference>
<evidence type="ECO:0000256" key="1">
    <source>
        <dbReference type="ARBA" id="ARBA00007409"/>
    </source>
</evidence>
<dbReference type="Pfam" id="PF13410">
    <property type="entry name" value="GST_C_2"/>
    <property type="match status" value="1"/>
</dbReference>
<dbReference type="Gene3D" id="1.20.1050.10">
    <property type="match status" value="1"/>
</dbReference>
<dbReference type="Gene3D" id="3.40.30.10">
    <property type="entry name" value="Glutaredoxin"/>
    <property type="match status" value="1"/>
</dbReference>
<comment type="similarity">
    <text evidence="1">Belongs to the GST superfamily.</text>
</comment>
<dbReference type="RefSeq" id="WP_268610823.1">
    <property type="nucleotide sequence ID" value="NZ_CP113797.1"/>
</dbReference>
<dbReference type="InterPro" id="IPR040079">
    <property type="entry name" value="Glutathione_S-Trfase"/>
</dbReference>
<evidence type="ECO:0000259" key="4">
    <source>
        <dbReference type="PROSITE" id="PS50405"/>
    </source>
</evidence>
<proteinExistence type="inferred from homology"/>
<dbReference type="AlphaFoldDB" id="A0A9E8ZFK1"/>
<dbReference type="InterPro" id="IPR036282">
    <property type="entry name" value="Glutathione-S-Trfase_C_sf"/>
</dbReference>
<evidence type="ECO:0000256" key="2">
    <source>
        <dbReference type="ARBA" id="ARBA00022679"/>
    </source>
</evidence>
<dbReference type="Pfam" id="PF02798">
    <property type="entry name" value="GST_N"/>
    <property type="match status" value="1"/>
</dbReference>
<dbReference type="SUPFAM" id="SSF52833">
    <property type="entry name" value="Thioredoxin-like"/>
    <property type="match status" value="1"/>
</dbReference>
<name>A0A9E8ZFK1_9CYAN</name>
<dbReference type="GO" id="GO:0016740">
    <property type="term" value="F:transferase activity"/>
    <property type="evidence" value="ECO:0007669"/>
    <property type="project" value="UniProtKB-KW"/>
</dbReference>
<dbReference type="SFLD" id="SFLDG00358">
    <property type="entry name" value="Main_(cytGST)"/>
    <property type="match status" value="1"/>
</dbReference>
<evidence type="ECO:0000259" key="3">
    <source>
        <dbReference type="PROSITE" id="PS50404"/>
    </source>
</evidence>
<sequence length="190" mass="22124">MLKLYGGVRSRAAIVRWYLEELRIPYEFVLIDLEAGEQKQPYFLAVNPFGKVPAIVDGDFKLWESGAILLYLSQKYDPIAATLEQQTKLAQWVLFTNATFKPGIYQEARREREMPRLFMALNQHLTLHRFLLGEHFSAADVAMGAQLSYLLIRMNIDFRKEKNYAAVIAYFQRLAERPAFQRTFGWRIPA</sequence>
<gene>
    <name evidence="5" type="ORF">OXH18_02395</name>
</gene>
<reference evidence="5" key="1">
    <citation type="submission" date="2022-12" db="EMBL/GenBank/DDBJ databases">
        <title>Polyphasic identification of a Novel Hot-Spring Cyanobacterium Ocullathermofonsia sinensis gen nov. sp. nov. and Genomic Insights on its Adaptations to the Thermal Habitat.</title>
        <authorList>
            <person name="Daroch M."/>
            <person name="Tang J."/>
            <person name="Jiang Y."/>
        </authorList>
    </citation>
    <scope>NUCLEOTIDE SEQUENCE</scope>
    <source>
        <strain evidence="5">PKUAC-SCTA174</strain>
    </source>
</reference>
<evidence type="ECO:0000313" key="5">
    <source>
        <dbReference type="EMBL" id="WAL60867.1"/>
    </source>
</evidence>